<keyword evidence="3 4" id="KW-0274">FAD</keyword>
<evidence type="ECO:0000256" key="6">
    <source>
        <dbReference type="SAM" id="MobiDB-lite"/>
    </source>
</evidence>
<dbReference type="PROSITE" id="PS51645">
    <property type="entry name" value="PHR_CRY_ALPHA_BETA"/>
    <property type="match status" value="1"/>
</dbReference>
<keyword evidence="8" id="KW-0456">Lyase</keyword>
<dbReference type="InterPro" id="IPR036155">
    <property type="entry name" value="Crypto/Photolyase_N_sf"/>
</dbReference>
<dbReference type="GO" id="GO:0005634">
    <property type="term" value="C:nucleus"/>
    <property type="evidence" value="ECO:0007669"/>
    <property type="project" value="TreeGrafter"/>
</dbReference>
<dbReference type="InterPro" id="IPR036134">
    <property type="entry name" value="Crypto/Photolyase_FAD-like_sf"/>
</dbReference>
<dbReference type="SUPFAM" id="SSF52425">
    <property type="entry name" value="Cryptochrome/photolyase, N-terminal domain"/>
    <property type="match status" value="1"/>
</dbReference>
<dbReference type="Pfam" id="PF03441">
    <property type="entry name" value="FAD_binding_7"/>
    <property type="match status" value="1"/>
</dbReference>
<dbReference type="InterPro" id="IPR014729">
    <property type="entry name" value="Rossmann-like_a/b/a_fold"/>
</dbReference>
<keyword evidence="2 4" id="KW-0285">Flavoprotein</keyword>
<dbReference type="SUPFAM" id="SSF48173">
    <property type="entry name" value="Cryptochrome/photolyase FAD-binding domain"/>
    <property type="match status" value="1"/>
</dbReference>
<comment type="cofactor">
    <cofactor evidence="4">
        <name>FAD</name>
        <dbReference type="ChEBI" id="CHEBI:57692"/>
    </cofactor>
    <text evidence="4">Binds 1 FAD per subunit.</text>
</comment>
<feature type="domain" description="Photolyase/cryptochrome alpha/beta" evidence="7">
    <location>
        <begin position="7"/>
        <end position="141"/>
    </location>
</feature>
<dbReference type="Pfam" id="PF00875">
    <property type="entry name" value="DNA_photolyase"/>
    <property type="match status" value="1"/>
</dbReference>
<accession>A0A5N5D293</accession>
<evidence type="ECO:0000256" key="3">
    <source>
        <dbReference type="ARBA" id="ARBA00022827"/>
    </source>
</evidence>
<dbReference type="GO" id="GO:0003904">
    <property type="term" value="F:deoxyribodipyrimidine photo-lyase activity"/>
    <property type="evidence" value="ECO:0007669"/>
    <property type="project" value="TreeGrafter"/>
</dbReference>
<evidence type="ECO:0000256" key="4">
    <source>
        <dbReference type="PIRSR" id="PIRSR602081-1"/>
    </source>
</evidence>
<dbReference type="Gene3D" id="1.10.579.10">
    <property type="entry name" value="DNA Cyclobutane Dipyrimidine Photolyase, subunit A, domain 3"/>
    <property type="match status" value="1"/>
</dbReference>
<name>A0A5N5D293_9PEZI</name>
<dbReference type="AlphaFoldDB" id="A0A5N5D293"/>
<evidence type="ECO:0000259" key="7">
    <source>
        <dbReference type="PROSITE" id="PS51645"/>
    </source>
</evidence>
<dbReference type="GO" id="GO:0003677">
    <property type="term" value="F:DNA binding"/>
    <property type="evidence" value="ECO:0007669"/>
    <property type="project" value="TreeGrafter"/>
</dbReference>
<feature type="site" description="Electron transfer via tryptophanyl radical" evidence="5">
    <location>
        <position position="476"/>
    </location>
</feature>
<dbReference type="GO" id="GO:0005737">
    <property type="term" value="C:cytoplasm"/>
    <property type="evidence" value="ECO:0007669"/>
    <property type="project" value="TreeGrafter"/>
</dbReference>
<dbReference type="Proteomes" id="UP000325902">
    <property type="component" value="Unassembled WGS sequence"/>
</dbReference>
<feature type="region of interest" description="Disordered" evidence="6">
    <location>
        <begin position="203"/>
        <end position="225"/>
    </location>
</feature>
<dbReference type="PANTHER" id="PTHR11455">
    <property type="entry name" value="CRYPTOCHROME"/>
    <property type="match status" value="1"/>
</dbReference>
<organism evidence="8 9">
    <name type="scientific">Lasiodiplodia theobromae</name>
    <dbReference type="NCBI Taxonomy" id="45133"/>
    <lineage>
        <taxon>Eukaryota</taxon>
        <taxon>Fungi</taxon>
        <taxon>Dikarya</taxon>
        <taxon>Ascomycota</taxon>
        <taxon>Pezizomycotina</taxon>
        <taxon>Dothideomycetes</taxon>
        <taxon>Dothideomycetes incertae sedis</taxon>
        <taxon>Botryosphaeriales</taxon>
        <taxon>Botryosphaeriaceae</taxon>
        <taxon>Lasiodiplodia</taxon>
    </lineage>
</organism>
<evidence type="ECO:0000256" key="1">
    <source>
        <dbReference type="ARBA" id="ARBA00005862"/>
    </source>
</evidence>
<feature type="site" description="Electron transfer via tryptophanyl radical" evidence="5">
    <location>
        <position position="453"/>
    </location>
</feature>
<dbReference type="GO" id="GO:0032922">
    <property type="term" value="P:circadian regulation of gene expression"/>
    <property type="evidence" value="ECO:0007669"/>
    <property type="project" value="TreeGrafter"/>
</dbReference>
<sequence>MAKSKAPRVIYWHRTDLRLHDSPALHAALDLKPECLWQIWTWDSHYVYHARVGPNRWQFLLDSQRDLSARITALNPTSRLLVLREPPQTLFPKLFRSAAWRPTHLVYELDTDAYARERDAAVADIAREAGVEVVTRPGRTLFEPDALVEKNGGKPTMSMAQVRAAVKALGVEVPRPLPVPERLPGPPGGGGEVVVDFEQERPGAVPDLNAGMRKSGGGGRSDGEEKTYACGLAGPKGDFGVPEMSELGLADDAAATPIRGGETRALETLKKVLDDVEYVATFEKPAKAPTEWDPPATTVLSPHLHFGTLGVREFWWGVKDAVEKYEREGKRKGSGMPVNLEGQLLFREIYFAAQAPLGHRFAQSHNNPQCRHIPWHLPSKINPSTNLVQQGSSNYVIDSPEAEHWFQRWKAGATGFPWIDALMRQLRQTGWVEHLGRHALACFLTRGGCYVHWERGAEVFEEFLVDHEVACNAGNWMWLSCAAFFAQFYRCYSPVAFPKKWDKEGAFVRRWIPELAEYDKKYIYEPWKAPIADQKRWGCRVEEYDEGLHGGDKGKEGAKSYSKPMFDFNERRQICIDAIKKAYDVGLYGDDQRVLDGTWKELFDDDAEGATSGAPKQEYETDDGEGEFGSDNTEEKKKNMKGKGGTAKAGQKRQSSRAGQGTLDGVVKKSKKK</sequence>
<dbReference type="EMBL" id="VCHE01000092">
    <property type="protein sequence ID" value="KAB2571803.1"/>
    <property type="molecule type" value="Genomic_DNA"/>
</dbReference>
<evidence type="ECO:0000256" key="2">
    <source>
        <dbReference type="ARBA" id="ARBA00022630"/>
    </source>
</evidence>
<evidence type="ECO:0000256" key="5">
    <source>
        <dbReference type="PIRSR" id="PIRSR602081-2"/>
    </source>
</evidence>
<comment type="caution">
    <text evidence="8">The sequence shown here is derived from an EMBL/GenBank/DDBJ whole genome shotgun (WGS) entry which is preliminary data.</text>
</comment>
<dbReference type="InterPro" id="IPR005101">
    <property type="entry name" value="Cryptochr/Photolyase_FAD-bd"/>
</dbReference>
<evidence type="ECO:0000313" key="9">
    <source>
        <dbReference type="Proteomes" id="UP000325902"/>
    </source>
</evidence>
<protein>
    <submittedName>
        <fullName evidence="8">(6-4)DNA photolyase</fullName>
    </submittedName>
</protein>
<comment type="similarity">
    <text evidence="1">Belongs to the DNA photolyase class-1 family.</text>
</comment>
<dbReference type="InterPro" id="IPR002081">
    <property type="entry name" value="Cryptochrome/DNA_photolyase_1"/>
</dbReference>
<keyword evidence="9" id="KW-1185">Reference proteome</keyword>
<dbReference type="GO" id="GO:0071949">
    <property type="term" value="F:FAD binding"/>
    <property type="evidence" value="ECO:0007669"/>
    <property type="project" value="TreeGrafter"/>
</dbReference>
<dbReference type="OrthoDB" id="435881at2759"/>
<proteinExistence type="inferred from homology"/>
<feature type="site" description="Electron transfer via tryptophanyl radical" evidence="5">
    <location>
        <position position="375"/>
    </location>
</feature>
<evidence type="ECO:0000313" key="8">
    <source>
        <dbReference type="EMBL" id="KAB2571803.1"/>
    </source>
</evidence>
<dbReference type="PANTHER" id="PTHR11455:SF9">
    <property type="entry name" value="CRYPTOCHROME CIRCADIAN CLOCK 5 ISOFORM X1"/>
    <property type="match status" value="1"/>
</dbReference>
<dbReference type="Gene3D" id="1.25.40.80">
    <property type="match status" value="1"/>
</dbReference>
<dbReference type="GO" id="GO:0043153">
    <property type="term" value="P:entrainment of circadian clock by photoperiod"/>
    <property type="evidence" value="ECO:0007669"/>
    <property type="project" value="TreeGrafter"/>
</dbReference>
<feature type="binding site" evidence="4">
    <location>
        <begin position="297"/>
        <end position="301"/>
    </location>
    <ligand>
        <name>FAD</name>
        <dbReference type="ChEBI" id="CHEBI:57692"/>
    </ligand>
</feature>
<feature type="region of interest" description="Disordered" evidence="6">
    <location>
        <begin position="605"/>
        <end position="673"/>
    </location>
</feature>
<dbReference type="InterPro" id="IPR006050">
    <property type="entry name" value="DNA_photolyase_N"/>
</dbReference>
<reference evidence="8 9" key="1">
    <citation type="journal article" date="2019" name="Sci. Rep.">
        <title>A multi-omics analysis of the grapevine pathogen Lasiodiplodia theobromae reveals that temperature affects the expression of virulence- and pathogenicity-related genes.</title>
        <authorList>
            <person name="Felix C."/>
            <person name="Meneses R."/>
            <person name="Goncalves M.F.M."/>
            <person name="Tilleman L."/>
            <person name="Duarte A.S."/>
            <person name="Jorrin-Novo J.V."/>
            <person name="Van de Peer Y."/>
            <person name="Deforce D."/>
            <person name="Van Nieuwerburgh F."/>
            <person name="Esteves A.C."/>
            <person name="Alves A."/>
        </authorList>
    </citation>
    <scope>NUCLEOTIDE SEQUENCE [LARGE SCALE GENOMIC DNA]</scope>
    <source>
        <strain evidence="8 9">LA-SOL3</strain>
    </source>
</reference>
<dbReference type="Gene3D" id="3.40.50.620">
    <property type="entry name" value="HUPs"/>
    <property type="match status" value="1"/>
</dbReference>
<gene>
    <name evidence="8" type="primary">UVR3</name>
    <name evidence="8" type="ORF">DBV05_g9523</name>
</gene>